<evidence type="ECO:0000313" key="2">
    <source>
        <dbReference type="EMBL" id="PQJ75298.1"/>
    </source>
</evidence>
<name>A0A2S7WCE6_9FLAO</name>
<evidence type="ECO:0000313" key="3">
    <source>
        <dbReference type="Proteomes" id="UP000237608"/>
    </source>
</evidence>
<dbReference type="GO" id="GO:0016788">
    <property type="term" value="F:hydrolase activity, acting on ester bonds"/>
    <property type="evidence" value="ECO:0007669"/>
    <property type="project" value="UniProtKB-ARBA"/>
</dbReference>
<evidence type="ECO:0000259" key="1">
    <source>
        <dbReference type="Pfam" id="PF08885"/>
    </source>
</evidence>
<comment type="caution">
    <text evidence="2">The sequence shown here is derived from an EMBL/GenBank/DDBJ whole genome shotgun (WGS) entry which is preliminary data.</text>
</comment>
<dbReference type="Gene3D" id="3.40.50.1110">
    <property type="entry name" value="SGNH hydrolase"/>
    <property type="match status" value="1"/>
</dbReference>
<dbReference type="OrthoDB" id="9807687at2"/>
<dbReference type="SUPFAM" id="SSF52266">
    <property type="entry name" value="SGNH hydrolase"/>
    <property type="match status" value="1"/>
</dbReference>
<dbReference type="AlphaFoldDB" id="A0A2S7WCE6"/>
<feature type="domain" description="GSCFA" evidence="1">
    <location>
        <begin position="22"/>
        <end position="256"/>
    </location>
</feature>
<dbReference type="EMBL" id="MSCL01000001">
    <property type="protein sequence ID" value="PQJ75298.1"/>
    <property type="molecule type" value="Genomic_DNA"/>
</dbReference>
<proteinExistence type="predicted"/>
<keyword evidence="3" id="KW-1185">Reference proteome</keyword>
<dbReference type="InterPro" id="IPR014982">
    <property type="entry name" value="GSCFA"/>
</dbReference>
<organism evidence="2 3">
    <name type="scientific">Polaribacter gangjinensis</name>
    <dbReference type="NCBI Taxonomy" id="574710"/>
    <lineage>
        <taxon>Bacteria</taxon>
        <taxon>Pseudomonadati</taxon>
        <taxon>Bacteroidota</taxon>
        <taxon>Flavobacteriia</taxon>
        <taxon>Flavobacteriales</taxon>
        <taxon>Flavobacteriaceae</taxon>
    </lineage>
</organism>
<gene>
    <name evidence="2" type="ORF">BTO13_08590</name>
</gene>
<dbReference type="Pfam" id="PF08885">
    <property type="entry name" value="GSCFA"/>
    <property type="match status" value="1"/>
</dbReference>
<dbReference type="InterPro" id="IPR036514">
    <property type="entry name" value="SGNH_hydro_sf"/>
</dbReference>
<reference evidence="2 3" key="1">
    <citation type="submission" date="2016-12" db="EMBL/GenBank/DDBJ databases">
        <title>Trade-off between light-utilization and light-protection in marine flavobacteria.</title>
        <authorList>
            <person name="Kumagai Y."/>
            <person name="Yoshizawa S."/>
            <person name="Kogure K."/>
            <person name="Iwasaki W."/>
        </authorList>
    </citation>
    <scope>NUCLEOTIDE SEQUENCE [LARGE SCALE GENOMIC DNA]</scope>
    <source>
        <strain evidence="2 3">KCTC 22729</strain>
    </source>
</reference>
<accession>A0A2S7WCE6</accession>
<dbReference type="RefSeq" id="WP_105046438.1">
    <property type="nucleotide sequence ID" value="NZ_CP150662.1"/>
</dbReference>
<protein>
    <submittedName>
        <fullName evidence="2">GSCFA domain-containing protein</fullName>
    </submittedName>
</protein>
<sequence length="315" mass="36501">MKLQTQIPLQKETKNPINYHSKMVLLGSCFSENIGAKFDYFKFQNLQNPFGIFFHPKAIEKFIQQVISKKVFSENDIFFENERWHCFDAHSSLSSSNKEILLSNLNLEIESTNLALKNATHCFITLGTSWIYRNIETNEIVANCHKIPQKNFTKELLSVAEISASLQNIIAQIQSINPTITIIFTVSPVRHLKDGFVENTQSKAHLIAGIHSVLKGKNGCYFPSYEIMMDELRDYRFYAEDMIHPSKIAIDYIWKKLVTTWFSEDSIPIMNEVDSIQKAMLHRPFHENSEQHRAFLKQVNSKIAEIQKQFTSIQF</sequence>
<dbReference type="Proteomes" id="UP000237608">
    <property type="component" value="Unassembled WGS sequence"/>
</dbReference>